<comment type="cofactor">
    <cofactor evidence="1 6">
        <name>heme</name>
        <dbReference type="ChEBI" id="CHEBI:30413"/>
    </cofactor>
</comment>
<dbReference type="SUPFAM" id="SSF48264">
    <property type="entry name" value="Cytochrome P450"/>
    <property type="match status" value="1"/>
</dbReference>
<keyword evidence="8" id="KW-1185">Reference proteome</keyword>
<organism evidence="8 9">
    <name type="scientific">Ditylenchus dipsaci</name>
    <dbReference type="NCBI Taxonomy" id="166011"/>
    <lineage>
        <taxon>Eukaryota</taxon>
        <taxon>Metazoa</taxon>
        <taxon>Ecdysozoa</taxon>
        <taxon>Nematoda</taxon>
        <taxon>Chromadorea</taxon>
        <taxon>Rhabditida</taxon>
        <taxon>Tylenchina</taxon>
        <taxon>Tylenchomorpha</taxon>
        <taxon>Sphaerularioidea</taxon>
        <taxon>Anguinidae</taxon>
        <taxon>Anguininae</taxon>
        <taxon>Ditylenchus</taxon>
    </lineage>
</organism>
<evidence type="ECO:0000256" key="1">
    <source>
        <dbReference type="ARBA" id="ARBA00001971"/>
    </source>
</evidence>
<keyword evidence="7" id="KW-0560">Oxidoreductase</keyword>
<dbReference type="PROSITE" id="PS00086">
    <property type="entry name" value="CYTOCHROME_P450"/>
    <property type="match status" value="1"/>
</dbReference>
<accession>A0A915DHF8</accession>
<name>A0A915DHF8_9BILA</name>
<dbReference type="PANTHER" id="PTHR24291">
    <property type="entry name" value="CYTOCHROME P450 FAMILY 4"/>
    <property type="match status" value="1"/>
</dbReference>
<dbReference type="PANTHER" id="PTHR24291:SF146">
    <property type="entry name" value="CYTOCHROME P450"/>
    <property type="match status" value="1"/>
</dbReference>
<dbReference type="Pfam" id="PF00067">
    <property type="entry name" value="p450"/>
    <property type="match status" value="1"/>
</dbReference>
<dbReference type="AlphaFoldDB" id="A0A915DHF8"/>
<dbReference type="InterPro" id="IPR036396">
    <property type="entry name" value="Cyt_P450_sf"/>
</dbReference>
<dbReference type="GO" id="GO:0020037">
    <property type="term" value="F:heme binding"/>
    <property type="evidence" value="ECO:0007669"/>
    <property type="project" value="InterPro"/>
</dbReference>
<proteinExistence type="inferred from homology"/>
<dbReference type="GO" id="GO:0016705">
    <property type="term" value="F:oxidoreductase activity, acting on paired donors, with incorporation or reduction of molecular oxygen"/>
    <property type="evidence" value="ECO:0007669"/>
    <property type="project" value="InterPro"/>
</dbReference>
<keyword evidence="3 6" id="KW-0349">Heme</keyword>
<evidence type="ECO:0000256" key="3">
    <source>
        <dbReference type="ARBA" id="ARBA00022617"/>
    </source>
</evidence>
<keyword evidence="4 6" id="KW-0408">Iron</keyword>
<comment type="similarity">
    <text evidence="2 7">Belongs to the cytochrome P450 family.</text>
</comment>
<dbReference type="GO" id="GO:0005506">
    <property type="term" value="F:iron ion binding"/>
    <property type="evidence" value="ECO:0007669"/>
    <property type="project" value="InterPro"/>
</dbReference>
<dbReference type="GO" id="GO:0004497">
    <property type="term" value="F:monooxygenase activity"/>
    <property type="evidence" value="ECO:0007669"/>
    <property type="project" value="UniProtKB-KW"/>
</dbReference>
<dbReference type="InterPro" id="IPR050196">
    <property type="entry name" value="Cytochrome_P450_Monoox"/>
</dbReference>
<keyword evidence="6 7" id="KW-0479">Metal-binding</keyword>
<dbReference type="Gene3D" id="1.10.630.10">
    <property type="entry name" value="Cytochrome P450"/>
    <property type="match status" value="1"/>
</dbReference>
<feature type="binding site" description="axial binding residue" evidence="6">
    <location>
        <position position="59"/>
    </location>
    <ligand>
        <name>heme</name>
        <dbReference type="ChEBI" id="CHEBI:30413"/>
    </ligand>
    <ligandPart>
        <name>Fe</name>
        <dbReference type="ChEBI" id="CHEBI:18248"/>
    </ligandPart>
</feature>
<protein>
    <submittedName>
        <fullName evidence="9">Cytochrome P450</fullName>
    </submittedName>
</protein>
<sequence>MFPAVPIIGRKIVEDTDICEGSKVLSQPDKFDPDHFSPELVRTRNPFANIPFSAGPRNCIGQKFAVTEQRIVLAKIFRRYKIITVMHELENRGLPELILKPSHGFVVRVERR</sequence>
<dbReference type="WBParaSite" id="jg19494">
    <property type="protein sequence ID" value="jg19494"/>
    <property type="gene ID" value="jg19494"/>
</dbReference>
<evidence type="ECO:0000313" key="8">
    <source>
        <dbReference type="Proteomes" id="UP000887574"/>
    </source>
</evidence>
<dbReference type="InterPro" id="IPR002401">
    <property type="entry name" value="Cyt_P450_E_grp-I"/>
</dbReference>
<keyword evidence="5 7" id="KW-0503">Monooxygenase</keyword>
<evidence type="ECO:0000256" key="5">
    <source>
        <dbReference type="ARBA" id="ARBA00023033"/>
    </source>
</evidence>
<evidence type="ECO:0000256" key="6">
    <source>
        <dbReference type="PIRSR" id="PIRSR602401-1"/>
    </source>
</evidence>
<dbReference type="InterPro" id="IPR001128">
    <property type="entry name" value="Cyt_P450"/>
</dbReference>
<evidence type="ECO:0000256" key="4">
    <source>
        <dbReference type="ARBA" id="ARBA00023004"/>
    </source>
</evidence>
<dbReference type="PRINTS" id="PR00463">
    <property type="entry name" value="EP450I"/>
</dbReference>
<evidence type="ECO:0000256" key="2">
    <source>
        <dbReference type="ARBA" id="ARBA00010617"/>
    </source>
</evidence>
<reference evidence="9" key="1">
    <citation type="submission" date="2022-11" db="UniProtKB">
        <authorList>
            <consortium name="WormBaseParasite"/>
        </authorList>
    </citation>
    <scope>IDENTIFICATION</scope>
</reference>
<evidence type="ECO:0000256" key="7">
    <source>
        <dbReference type="RuleBase" id="RU000461"/>
    </source>
</evidence>
<dbReference type="Proteomes" id="UP000887574">
    <property type="component" value="Unplaced"/>
</dbReference>
<evidence type="ECO:0000313" key="9">
    <source>
        <dbReference type="WBParaSite" id="jg19494"/>
    </source>
</evidence>
<dbReference type="InterPro" id="IPR017972">
    <property type="entry name" value="Cyt_P450_CS"/>
</dbReference>